<keyword evidence="3" id="KW-1185">Reference proteome</keyword>
<organism evidence="2 3">
    <name type="scientific">Dibothriocephalus latus</name>
    <name type="common">Fish tapeworm</name>
    <name type="synonym">Diphyllobothrium latum</name>
    <dbReference type="NCBI Taxonomy" id="60516"/>
    <lineage>
        <taxon>Eukaryota</taxon>
        <taxon>Metazoa</taxon>
        <taxon>Spiralia</taxon>
        <taxon>Lophotrochozoa</taxon>
        <taxon>Platyhelminthes</taxon>
        <taxon>Cestoda</taxon>
        <taxon>Eucestoda</taxon>
        <taxon>Diphyllobothriidea</taxon>
        <taxon>Diphyllobothriidae</taxon>
        <taxon>Dibothriocephalus</taxon>
    </lineage>
</organism>
<reference evidence="2 3" key="1">
    <citation type="submission" date="2018-11" db="EMBL/GenBank/DDBJ databases">
        <authorList>
            <consortium name="Pathogen Informatics"/>
        </authorList>
    </citation>
    <scope>NUCLEOTIDE SEQUENCE [LARGE SCALE GENOMIC DNA]</scope>
</reference>
<protein>
    <submittedName>
        <fullName evidence="2">Uncharacterized protein</fullName>
    </submittedName>
</protein>
<name>A0A3P7MCV9_DIBLA</name>
<dbReference type="OrthoDB" id="6287802at2759"/>
<evidence type="ECO:0000313" key="2">
    <source>
        <dbReference type="EMBL" id="VDN15741.1"/>
    </source>
</evidence>
<evidence type="ECO:0000256" key="1">
    <source>
        <dbReference type="SAM" id="MobiDB-lite"/>
    </source>
</evidence>
<sequence>MAGPEYLQSNVGLESVEQPLRSHLQNIYEASAARRSMLLPPSPRRYQSTPPKPSSLQPEGRDPCGPDGSSSVGYVGIDPTTQVFQPPASISQALGTVDYESAVAQMVFGGIRQPDFSNMQSESSQAADPRSSDLKPRDTIALSDRHGKQHSGCSWEVGSEMDIRE</sequence>
<feature type="compositionally biased region" description="Polar residues" evidence="1">
    <location>
        <begin position="115"/>
        <end position="126"/>
    </location>
</feature>
<dbReference type="EMBL" id="UYRU01063476">
    <property type="protein sequence ID" value="VDN15741.1"/>
    <property type="molecule type" value="Genomic_DNA"/>
</dbReference>
<feature type="region of interest" description="Disordered" evidence="1">
    <location>
        <begin position="34"/>
        <end position="80"/>
    </location>
</feature>
<accession>A0A3P7MCV9</accession>
<dbReference type="AlphaFoldDB" id="A0A3P7MCV9"/>
<feature type="compositionally biased region" description="Basic and acidic residues" evidence="1">
    <location>
        <begin position="130"/>
        <end position="146"/>
    </location>
</feature>
<proteinExistence type="predicted"/>
<feature type="compositionally biased region" description="Polar residues" evidence="1">
    <location>
        <begin position="46"/>
        <end position="57"/>
    </location>
</feature>
<evidence type="ECO:0000313" key="3">
    <source>
        <dbReference type="Proteomes" id="UP000281553"/>
    </source>
</evidence>
<feature type="region of interest" description="Disordered" evidence="1">
    <location>
        <begin position="114"/>
        <end position="165"/>
    </location>
</feature>
<dbReference type="Proteomes" id="UP000281553">
    <property type="component" value="Unassembled WGS sequence"/>
</dbReference>
<gene>
    <name evidence="2" type="ORF">DILT_LOCUS11572</name>
</gene>